<protein>
    <submittedName>
        <fullName evidence="7">Cobalt ECF transporter T component CbiQ</fullName>
    </submittedName>
</protein>
<gene>
    <name evidence="7" type="primary">cbiQ</name>
    <name evidence="7" type="ORF">C2E25_14110</name>
</gene>
<dbReference type="InterPro" id="IPR003339">
    <property type="entry name" value="ABC/ECF_trnsptr_transmembrane"/>
</dbReference>
<evidence type="ECO:0000256" key="4">
    <source>
        <dbReference type="ARBA" id="ARBA00022989"/>
    </source>
</evidence>
<keyword evidence="4 6" id="KW-1133">Transmembrane helix</keyword>
<dbReference type="EMBL" id="PPFX01000039">
    <property type="protein sequence ID" value="PNU19127.1"/>
    <property type="molecule type" value="Genomic_DNA"/>
</dbReference>
<accession>A0A2K2H793</accession>
<evidence type="ECO:0000256" key="5">
    <source>
        <dbReference type="ARBA" id="ARBA00023136"/>
    </source>
</evidence>
<sequence>MTPQPIILPGWSLAGGLLLLLLMGGASSWGIRRLVRGARQRRKGEPDWSLPQLDGATAGDSPIHRWEVRCKLVGMLGFAFLVVSLQDLRTAAVAGAITLSLLFVTRLPFDRSLARLLAMSGFLGMFLLVMPFSAPAHPGDTLIQFGNLESLPWNLRGLHKAATICLKACAVALLMEPLLATAPLTRTLQGLRRLGVPAAIGQMLLLAHRYSYVFKHEAWRMASGMRLRGFQPGSNRRALGAFGNFLGMLFVRSFERTERVYDAMQARGYRDRFPEPEPQPATAKDLLLAGFFLLLGVALLLADRCYFSTF</sequence>
<dbReference type="Pfam" id="PF02361">
    <property type="entry name" value="CbiQ"/>
    <property type="match status" value="1"/>
</dbReference>
<keyword evidence="3 6" id="KW-0812">Transmembrane</keyword>
<evidence type="ECO:0000313" key="8">
    <source>
        <dbReference type="Proteomes" id="UP000236340"/>
    </source>
</evidence>
<dbReference type="CDD" id="cd16914">
    <property type="entry name" value="EcfT"/>
    <property type="match status" value="1"/>
</dbReference>
<dbReference type="InterPro" id="IPR051611">
    <property type="entry name" value="ECF_transporter_component"/>
</dbReference>
<dbReference type="AlphaFoldDB" id="A0A2K2H793"/>
<keyword evidence="2" id="KW-1003">Cell membrane</keyword>
<dbReference type="RefSeq" id="WP_103116372.1">
    <property type="nucleotide sequence ID" value="NZ_PPFX01000039.1"/>
</dbReference>
<feature type="transmembrane region" description="Helical" evidence="6">
    <location>
        <begin position="286"/>
        <end position="307"/>
    </location>
</feature>
<name>A0A2K2H793_9BACT</name>
<organism evidence="7 8">
    <name type="scientific">Geothermobacter hydrogeniphilus</name>
    <dbReference type="NCBI Taxonomy" id="1969733"/>
    <lineage>
        <taxon>Bacteria</taxon>
        <taxon>Pseudomonadati</taxon>
        <taxon>Thermodesulfobacteriota</taxon>
        <taxon>Desulfuromonadia</taxon>
        <taxon>Desulfuromonadales</taxon>
        <taxon>Geothermobacteraceae</taxon>
        <taxon>Geothermobacter</taxon>
    </lineage>
</organism>
<dbReference type="NCBIfam" id="TIGR02454">
    <property type="entry name" value="ECF_T_CbiQ"/>
    <property type="match status" value="1"/>
</dbReference>
<dbReference type="PANTHER" id="PTHR34857">
    <property type="entry name" value="SLL0384 PROTEIN"/>
    <property type="match status" value="1"/>
</dbReference>
<evidence type="ECO:0000256" key="3">
    <source>
        <dbReference type="ARBA" id="ARBA00022692"/>
    </source>
</evidence>
<evidence type="ECO:0000256" key="2">
    <source>
        <dbReference type="ARBA" id="ARBA00022475"/>
    </source>
</evidence>
<proteinExistence type="predicted"/>
<dbReference type="GO" id="GO:0043190">
    <property type="term" value="C:ATP-binding cassette (ABC) transporter complex"/>
    <property type="evidence" value="ECO:0007669"/>
    <property type="project" value="InterPro"/>
</dbReference>
<feature type="transmembrane region" description="Helical" evidence="6">
    <location>
        <begin position="116"/>
        <end position="134"/>
    </location>
</feature>
<dbReference type="OrthoDB" id="4533at2"/>
<reference evidence="7 8" key="1">
    <citation type="journal article" date="2018" name="Genome Announc.">
        <title>Genome Sequence of Geothermobacter sp. HR-1 Iron Reducer from the Loihi Seamount.</title>
        <authorList>
            <person name="Smith H."/>
            <person name="Abuyen K."/>
            <person name="Tremblay J."/>
            <person name="Savalia P."/>
            <person name="Perez-Rodriguez I."/>
            <person name="Emerson D."/>
            <person name="Tully B."/>
            <person name="Amend J."/>
        </authorList>
    </citation>
    <scope>NUCLEOTIDE SEQUENCE [LARGE SCALE GENOMIC DNA]</scope>
    <source>
        <strain evidence="7 8">HR-1</strain>
    </source>
</reference>
<dbReference type="InterPro" id="IPR012809">
    <property type="entry name" value="ECF_CbiQ"/>
</dbReference>
<dbReference type="Proteomes" id="UP000236340">
    <property type="component" value="Unassembled WGS sequence"/>
</dbReference>
<dbReference type="PANTHER" id="PTHR34857:SF2">
    <property type="entry name" value="SLL0384 PROTEIN"/>
    <property type="match status" value="1"/>
</dbReference>
<comment type="subcellular location">
    <subcellularLocation>
        <location evidence="1">Cell membrane</location>
        <topology evidence="1">Multi-pass membrane protein</topology>
    </subcellularLocation>
</comment>
<feature type="transmembrane region" description="Helical" evidence="6">
    <location>
        <begin position="6"/>
        <end position="31"/>
    </location>
</feature>
<evidence type="ECO:0000256" key="6">
    <source>
        <dbReference type="SAM" id="Phobius"/>
    </source>
</evidence>
<keyword evidence="5 6" id="KW-0472">Membrane</keyword>
<comment type="caution">
    <text evidence="7">The sequence shown here is derived from an EMBL/GenBank/DDBJ whole genome shotgun (WGS) entry which is preliminary data.</text>
</comment>
<evidence type="ECO:0000313" key="7">
    <source>
        <dbReference type="EMBL" id="PNU19127.1"/>
    </source>
</evidence>
<evidence type="ECO:0000256" key="1">
    <source>
        <dbReference type="ARBA" id="ARBA00004651"/>
    </source>
</evidence>
<dbReference type="GO" id="GO:0006824">
    <property type="term" value="P:cobalt ion transport"/>
    <property type="evidence" value="ECO:0007669"/>
    <property type="project" value="InterPro"/>
</dbReference>